<dbReference type="CDD" id="cd07067">
    <property type="entry name" value="HP_PGM_like"/>
    <property type="match status" value="1"/>
</dbReference>
<dbReference type="Gene3D" id="3.40.50.1240">
    <property type="entry name" value="Phosphoglycerate mutase-like"/>
    <property type="match status" value="1"/>
</dbReference>
<dbReference type="Pfam" id="PF00300">
    <property type="entry name" value="His_Phos_1"/>
    <property type="match status" value="1"/>
</dbReference>
<evidence type="ECO:0000313" key="2">
    <source>
        <dbReference type="Proteomes" id="UP001601059"/>
    </source>
</evidence>
<organism evidence="1 2">
    <name type="scientific">Cytobacillus spartinae</name>
    <dbReference type="NCBI Taxonomy" id="3299023"/>
    <lineage>
        <taxon>Bacteria</taxon>
        <taxon>Bacillati</taxon>
        <taxon>Bacillota</taxon>
        <taxon>Bacilli</taxon>
        <taxon>Bacillales</taxon>
        <taxon>Bacillaceae</taxon>
        <taxon>Cytobacillus</taxon>
    </lineage>
</organism>
<dbReference type="PANTHER" id="PTHR48100">
    <property type="entry name" value="BROAD-SPECIFICITY PHOSPHATASE YOR283W-RELATED"/>
    <property type="match status" value="1"/>
</dbReference>
<gene>
    <name evidence="1" type="ORF">ACFYKX_20470</name>
</gene>
<dbReference type="PANTHER" id="PTHR48100:SF1">
    <property type="entry name" value="HISTIDINE PHOSPHATASE FAMILY PROTEIN-RELATED"/>
    <property type="match status" value="1"/>
</dbReference>
<dbReference type="RefSeq" id="WP_389363132.1">
    <property type="nucleotide sequence ID" value="NZ_JBIACK010000012.1"/>
</dbReference>
<evidence type="ECO:0000313" key="1">
    <source>
        <dbReference type="EMBL" id="MFE8702987.1"/>
    </source>
</evidence>
<proteinExistence type="predicted"/>
<dbReference type="InterPro" id="IPR013078">
    <property type="entry name" value="His_Pase_superF_clade-1"/>
</dbReference>
<reference evidence="1 2" key="1">
    <citation type="submission" date="2024-08" db="EMBL/GenBank/DDBJ databases">
        <title>Two novel Cytobacillus novel species.</title>
        <authorList>
            <person name="Liu G."/>
        </authorList>
    </citation>
    <scope>NUCLEOTIDE SEQUENCE [LARGE SCALE GENOMIC DNA]</scope>
    <source>
        <strain evidence="1 2">FJAT-54145</strain>
    </source>
</reference>
<dbReference type="SUPFAM" id="SSF53254">
    <property type="entry name" value="Phosphoglycerate mutase-like"/>
    <property type="match status" value="1"/>
</dbReference>
<dbReference type="InterPro" id="IPR050275">
    <property type="entry name" value="PGM_Phosphatase"/>
</dbReference>
<name>A0ABW6KFN1_9BACI</name>
<dbReference type="SMART" id="SM00855">
    <property type="entry name" value="PGAM"/>
    <property type="match status" value="1"/>
</dbReference>
<dbReference type="Proteomes" id="UP001601059">
    <property type="component" value="Unassembled WGS sequence"/>
</dbReference>
<keyword evidence="2" id="KW-1185">Reference proteome</keyword>
<comment type="caution">
    <text evidence="1">The sequence shown here is derived from an EMBL/GenBank/DDBJ whole genome shotgun (WGS) entry which is preliminary data.</text>
</comment>
<dbReference type="EMBL" id="JBIACK010000012">
    <property type="protein sequence ID" value="MFE8702987.1"/>
    <property type="molecule type" value="Genomic_DNA"/>
</dbReference>
<accession>A0ABW6KFN1</accession>
<dbReference type="InterPro" id="IPR029033">
    <property type="entry name" value="His_PPase_superfam"/>
</dbReference>
<sequence>MVITLFRHGVTEENKRKAYLGWNDSPLCGEEKKRLASLHLTEEYDLFFSSDLERCLATLRLLEPKVDPIIVPEFREMCFGEFEGKTYHDLKENVQYKSWLEDWLSYSPPGGESYEAFSARIISGWNRILDILLEKQARGAFIMTHGGVIKYLLTRFAPEEKNFWEWSTPHGNGFELTFDLSGIRRGDRCTLLRVVPLTEKETG</sequence>
<protein>
    <submittedName>
        <fullName evidence="1">Histidine phosphatase family protein</fullName>
    </submittedName>
</protein>